<sequence>MTLKYKYSRKSLKYQPSGAIVILFIQLANSIKNHLGVGIVDRILNQQLFDKKRNRLNVKQACTLVGINPAVYTQLKQTHSKKVEIQTGGENL</sequence>
<comment type="caution">
    <text evidence="1">The sequence shown here is derived from an EMBL/GenBank/DDBJ whole genome shotgun (WGS) entry which is preliminary data.</text>
</comment>
<dbReference type="Proteomes" id="UP000178450">
    <property type="component" value="Unassembled WGS sequence"/>
</dbReference>
<gene>
    <name evidence="1" type="ORF">A2209_03960</name>
</gene>
<name>A0A1F7K997_9BACT</name>
<dbReference type="AlphaFoldDB" id="A0A1F7K997"/>
<protein>
    <submittedName>
        <fullName evidence="1">Uncharacterized protein</fullName>
    </submittedName>
</protein>
<evidence type="ECO:0000313" key="2">
    <source>
        <dbReference type="Proteomes" id="UP000178450"/>
    </source>
</evidence>
<reference evidence="1 2" key="1">
    <citation type="journal article" date="2016" name="Nat. Commun.">
        <title>Thousands of microbial genomes shed light on interconnected biogeochemical processes in an aquifer system.</title>
        <authorList>
            <person name="Anantharaman K."/>
            <person name="Brown C.T."/>
            <person name="Hug L.A."/>
            <person name="Sharon I."/>
            <person name="Castelle C.J."/>
            <person name="Probst A.J."/>
            <person name="Thomas B.C."/>
            <person name="Singh A."/>
            <person name="Wilkins M.J."/>
            <person name="Karaoz U."/>
            <person name="Brodie E.L."/>
            <person name="Williams K.H."/>
            <person name="Hubbard S.S."/>
            <person name="Banfield J.F."/>
        </authorList>
    </citation>
    <scope>NUCLEOTIDE SEQUENCE [LARGE SCALE GENOMIC DNA]</scope>
</reference>
<evidence type="ECO:0000313" key="1">
    <source>
        <dbReference type="EMBL" id="OGK64439.1"/>
    </source>
</evidence>
<dbReference type="EMBL" id="MGBG01000021">
    <property type="protein sequence ID" value="OGK64439.1"/>
    <property type="molecule type" value="Genomic_DNA"/>
</dbReference>
<organism evidence="1 2">
    <name type="scientific">Candidatus Roizmanbacteria bacterium RIFOXYA1_FULL_41_12</name>
    <dbReference type="NCBI Taxonomy" id="1802082"/>
    <lineage>
        <taxon>Bacteria</taxon>
        <taxon>Candidatus Roizmaniibacteriota</taxon>
    </lineage>
</organism>
<accession>A0A1F7K997</accession>
<proteinExistence type="predicted"/>